<reference evidence="2 3" key="1">
    <citation type="journal article" date="2013" name="Nature">
        <title>Insights into bilaterian evolution from three spiralian genomes.</title>
        <authorList>
            <person name="Simakov O."/>
            <person name="Marletaz F."/>
            <person name="Cho S.J."/>
            <person name="Edsinger-Gonzales E."/>
            <person name="Havlak P."/>
            <person name="Hellsten U."/>
            <person name="Kuo D.H."/>
            <person name="Larsson T."/>
            <person name="Lv J."/>
            <person name="Arendt D."/>
            <person name="Savage R."/>
            <person name="Osoegawa K."/>
            <person name="de Jong P."/>
            <person name="Grimwood J."/>
            <person name="Chapman J.A."/>
            <person name="Shapiro H."/>
            <person name="Aerts A."/>
            <person name="Otillar R.P."/>
            <person name="Terry A.Y."/>
            <person name="Boore J.L."/>
            <person name="Grigoriev I.V."/>
            <person name="Lindberg D.R."/>
            <person name="Seaver E.C."/>
            <person name="Weisblat D.A."/>
            <person name="Putnam N.H."/>
            <person name="Rokhsar D.S."/>
        </authorList>
    </citation>
    <scope>NUCLEOTIDE SEQUENCE [LARGE SCALE GENOMIC DNA]</scope>
</reference>
<dbReference type="GeneID" id="20248754"/>
<evidence type="ECO:0000313" key="3">
    <source>
        <dbReference type="Proteomes" id="UP000030746"/>
    </source>
</evidence>
<evidence type="ECO:0000256" key="1">
    <source>
        <dbReference type="SAM" id="MobiDB-lite"/>
    </source>
</evidence>
<evidence type="ECO:0000313" key="2">
    <source>
        <dbReference type="EMBL" id="ESO95677.1"/>
    </source>
</evidence>
<dbReference type="CTD" id="20248754"/>
<name>V4AFL8_LOTGI</name>
<feature type="region of interest" description="Disordered" evidence="1">
    <location>
        <begin position="203"/>
        <end position="226"/>
    </location>
</feature>
<accession>V4AFL8</accession>
<gene>
    <name evidence="2" type="ORF">LOTGIDRAFT_231904</name>
</gene>
<dbReference type="AlphaFoldDB" id="V4AFL8"/>
<dbReference type="EMBL" id="KB201611">
    <property type="protein sequence ID" value="ESO95677.1"/>
    <property type="molecule type" value="Genomic_DNA"/>
</dbReference>
<keyword evidence="3" id="KW-1185">Reference proteome</keyword>
<dbReference type="Proteomes" id="UP000030746">
    <property type="component" value="Unassembled WGS sequence"/>
</dbReference>
<organism evidence="2 3">
    <name type="scientific">Lottia gigantea</name>
    <name type="common">Giant owl limpet</name>
    <dbReference type="NCBI Taxonomy" id="225164"/>
    <lineage>
        <taxon>Eukaryota</taxon>
        <taxon>Metazoa</taxon>
        <taxon>Spiralia</taxon>
        <taxon>Lophotrochozoa</taxon>
        <taxon>Mollusca</taxon>
        <taxon>Gastropoda</taxon>
        <taxon>Patellogastropoda</taxon>
        <taxon>Lottioidea</taxon>
        <taxon>Lottiidae</taxon>
        <taxon>Lottia</taxon>
    </lineage>
</organism>
<dbReference type="RefSeq" id="XP_009053530.1">
    <property type="nucleotide sequence ID" value="XM_009055282.1"/>
</dbReference>
<dbReference type="HOGENOM" id="CLU_1082926_0_0_1"/>
<feature type="region of interest" description="Disordered" evidence="1">
    <location>
        <begin position="81"/>
        <end position="106"/>
    </location>
</feature>
<sequence length="257" mass="28937">MLTLDRRNSKQSISTVTLNLDSETGSRYFQLPVEDDEYPLNVPNMRPKKRYVGPWKHPGTLVDKDQTYFNMALSGTKYLDKGKRKGDEMTQSETTNQNKENKEIQNGGFGIDVPQFKHPLPPISVKDMENHSLLPYGFGFNQNRSDTFMGIQIRRNKLKSLDDQIASQARRHIFACSNVGSVRNACRANQSVVALKQTLEATKTNGHQNKQSSTPVRFSNTPASSCRALTRGEKTRPLNAERTGLAMPEINGYSILK</sequence>
<dbReference type="KEGG" id="lgi:LOTGIDRAFT_231904"/>
<feature type="compositionally biased region" description="Polar residues" evidence="1">
    <location>
        <begin position="89"/>
        <end position="98"/>
    </location>
</feature>
<feature type="compositionally biased region" description="Polar residues" evidence="1">
    <location>
        <begin position="203"/>
        <end position="224"/>
    </location>
</feature>
<proteinExistence type="predicted"/>
<dbReference type="OrthoDB" id="10591193at2759"/>
<protein>
    <submittedName>
        <fullName evidence="2">Uncharacterized protein</fullName>
    </submittedName>
</protein>